<keyword evidence="3 7" id="KW-0312">Gluconeogenesis</keyword>
<dbReference type="InterPro" id="IPR018189">
    <property type="entry name" value="Phosphoglucose_isomerase_CS"/>
</dbReference>
<dbReference type="InterPro" id="IPR035476">
    <property type="entry name" value="SIS_PGI_1"/>
</dbReference>
<dbReference type="PRINTS" id="PR00662">
    <property type="entry name" value="G6PISOMERASE"/>
</dbReference>
<dbReference type="PANTHER" id="PTHR11469:SF1">
    <property type="entry name" value="GLUCOSE-6-PHOSPHATE ISOMERASE"/>
    <property type="match status" value="1"/>
</dbReference>
<dbReference type="PROSITE" id="PS00174">
    <property type="entry name" value="P_GLUCOSE_ISOMERASE_2"/>
    <property type="match status" value="1"/>
</dbReference>
<evidence type="ECO:0000256" key="5">
    <source>
        <dbReference type="ARBA" id="ARBA00023235"/>
    </source>
</evidence>
<dbReference type="GO" id="GO:0005829">
    <property type="term" value="C:cytosol"/>
    <property type="evidence" value="ECO:0007669"/>
    <property type="project" value="TreeGrafter"/>
</dbReference>
<dbReference type="GO" id="GO:0004347">
    <property type="term" value="F:glucose-6-phosphate isomerase activity"/>
    <property type="evidence" value="ECO:0007669"/>
    <property type="project" value="UniProtKB-UniRule"/>
</dbReference>
<comment type="pathway">
    <text evidence="7">Carbohydrate biosynthesis; gluconeogenesis.</text>
</comment>
<comment type="subcellular location">
    <subcellularLocation>
        <location evidence="7">Cytoplasm</location>
    </subcellularLocation>
</comment>
<feature type="active site" evidence="7">
    <location>
        <position position="502"/>
    </location>
</feature>
<dbReference type="PROSITE" id="PS51463">
    <property type="entry name" value="P_GLUCOSE_ISOMERASE_3"/>
    <property type="match status" value="1"/>
</dbReference>
<dbReference type="Pfam" id="PF00342">
    <property type="entry name" value="PGI"/>
    <property type="match status" value="1"/>
</dbReference>
<keyword evidence="4 7" id="KW-0324">Glycolysis</keyword>
<dbReference type="Proteomes" id="UP000610558">
    <property type="component" value="Unassembled WGS sequence"/>
</dbReference>
<dbReference type="EC" id="5.3.1.9" evidence="7"/>
<dbReference type="Gene3D" id="1.10.1390.10">
    <property type="match status" value="1"/>
</dbReference>
<evidence type="ECO:0000256" key="1">
    <source>
        <dbReference type="ARBA" id="ARBA00004926"/>
    </source>
</evidence>
<dbReference type="PANTHER" id="PTHR11469">
    <property type="entry name" value="GLUCOSE-6-PHOSPHATE ISOMERASE"/>
    <property type="match status" value="1"/>
</dbReference>
<evidence type="ECO:0000313" key="10">
    <source>
        <dbReference type="Proteomes" id="UP000610558"/>
    </source>
</evidence>
<evidence type="ECO:0000256" key="2">
    <source>
        <dbReference type="ARBA" id="ARBA00006604"/>
    </source>
</evidence>
<evidence type="ECO:0000313" key="9">
    <source>
        <dbReference type="EMBL" id="MBD2858016.1"/>
    </source>
</evidence>
<evidence type="ECO:0000256" key="3">
    <source>
        <dbReference type="ARBA" id="ARBA00022432"/>
    </source>
</evidence>
<dbReference type="CDD" id="cd05015">
    <property type="entry name" value="SIS_PGI_1"/>
    <property type="match status" value="1"/>
</dbReference>
<protein>
    <recommendedName>
        <fullName evidence="7">Glucose-6-phosphate isomerase</fullName>
        <shortName evidence="7">GPI</shortName>
        <ecNumber evidence="7">5.3.1.9</ecNumber>
    </recommendedName>
    <alternativeName>
        <fullName evidence="7">Phosphoglucose isomerase</fullName>
        <shortName evidence="7">PGI</shortName>
    </alternativeName>
    <alternativeName>
        <fullName evidence="7">Phosphohexose isomerase</fullName>
        <shortName evidence="7">PHI</shortName>
    </alternativeName>
</protein>
<dbReference type="GO" id="GO:0006096">
    <property type="term" value="P:glycolytic process"/>
    <property type="evidence" value="ECO:0007669"/>
    <property type="project" value="UniProtKB-UniRule"/>
</dbReference>
<evidence type="ECO:0000256" key="4">
    <source>
        <dbReference type="ARBA" id="ARBA00023152"/>
    </source>
</evidence>
<keyword evidence="7" id="KW-0963">Cytoplasm</keyword>
<dbReference type="NCBIfam" id="NF001211">
    <property type="entry name" value="PRK00179.1"/>
    <property type="match status" value="1"/>
</dbReference>
<dbReference type="CDD" id="cd05016">
    <property type="entry name" value="SIS_PGI_2"/>
    <property type="match status" value="1"/>
</dbReference>
<dbReference type="AlphaFoldDB" id="A0A927GUW0"/>
<evidence type="ECO:0000256" key="7">
    <source>
        <dbReference type="HAMAP-Rule" id="MF_00473"/>
    </source>
</evidence>
<evidence type="ECO:0000256" key="6">
    <source>
        <dbReference type="ARBA" id="ARBA00029321"/>
    </source>
</evidence>
<dbReference type="GO" id="GO:0006094">
    <property type="term" value="P:gluconeogenesis"/>
    <property type="evidence" value="ECO:0007669"/>
    <property type="project" value="UniProtKB-UniRule"/>
</dbReference>
<dbReference type="InterPro" id="IPR035482">
    <property type="entry name" value="SIS_PGI_2"/>
</dbReference>
<comment type="caution">
    <text evidence="9">The sequence shown here is derived from an EMBL/GenBank/DDBJ whole genome shotgun (WGS) entry which is preliminary data.</text>
</comment>
<keyword evidence="5 7" id="KW-0413">Isomerase</keyword>
<dbReference type="GO" id="GO:0048029">
    <property type="term" value="F:monosaccharide binding"/>
    <property type="evidence" value="ECO:0007669"/>
    <property type="project" value="TreeGrafter"/>
</dbReference>
<name>A0A927GUW0_9GAMM</name>
<sequence length="528" mass="57426">MEGNVSQSGFNPSATESWKTLKNAAAKMSAFGIADAMTDERVSRYQAQCAGIYLDFSKNRIDDAALAGLFGLLNDSPFASLRAAMFDGEAINNTEQRAVLHTALRASNAELGARGLAAEAQQIAEQKQHIKTLSEKIRAGQWLGATGKPITDIVNMGIGGSDLGPKLASEALKEFAQPGLRCHFVANVDGELIRSTLTDLNPETTVVIVASKTFTTQETLLNANTAAAWFTERLGLAQPFSSPHFIGVTAAPDTAIELGFLPEQLLQFWDWVGGRYSMWSSIGLSIAISIGFERFEAMLDGAREMDQHFLTAPLEQNMPVILALLGIWYRNFLGAPSLAVIPYCERLEQFPFYLQQLDMESNGKGVNREGAKLDYQTGPVVWGLTGTNGQHSFFQLLHQGDHVVPVDFIGLIRDSLSLPEHHKVLQANMLAQSAALMSGKKASSAEPYRNYPGNRPSNTLLLDELTPKSFGALVALYEHKVFVQGAVWNINSFDQWGVELGKGIAKDLLSGDANLDASSRSLIGKMGW</sequence>
<proteinExistence type="inferred from homology"/>
<comment type="function">
    <text evidence="7">Catalyzes the reversible isomerization of glucose-6-phosphate to fructose-6-phosphate.</text>
</comment>
<dbReference type="InterPro" id="IPR046348">
    <property type="entry name" value="SIS_dom_sf"/>
</dbReference>
<keyword evidence="10" id="KW-1185">Reference proteome</keyword>
<dbReference type="GO" id="GO:0097367">
    <property type="term" value="F:carbohydrate derivative binding"/>
    <property type="evidence" value="ECO:0007669"/>
    <property type="project" value="InterPro"/>
</dbReference>
<comment type="pathway">
    <text evidence="1 7 8">Carbohydrate degradation; glycolysis; D-glyceraldehyde 3-phosphate and glycerone phosphate from D-glucose: step 2/4.</text>
</comment>
<dbReference type="HAMAP" id="MF_00473">
    <property type="entry name" value="G6P_isomerase"/>
    <property type="match status" value="1"/>
</dbReference>
<evidence type="ECO:0000256" key="8">
    <source>
        <dbReference type="RuleBase" id="RU000612"/>
    </source>
</evidence>
<dbReference type="SUPFAM" id="SSF53697">
    <property type="entry name" value="SIS domain"/>
    <property type="match status" value="1"/>
</dbReference>
<accession>A0A927GUW0</accession>
<dbReference type="PROSITE" id="PS00765">
    <property type="entry name" value="P_GLUCOSE_ISOMERASE_1"/>
    <property type="match status" value="1"/>
</dbReference>
<feature type="active site" evidence="7">
    <location>
        <position position="391"/>
    </location>
</feature>
<comment type="catalytic activity">
    <reaction evidence="6 7 8">
        <text>alpha-D-glucose 6-phosphate = beta-D-fructose 6-phosphate</text>
        <dbReference type="Rhea" id="RHEA:11816"/>
        <dbReference type="ChEBI" id="CHEBI:57634"/>
        <dbReference type="ChEBI" id="CHEBI:58225"/>
        <dbReference type="EC" id="5.3.1.9"/>
    </reaction>
</comment>
<dbReference type="GO" id="GO:0051156">
    <property type="term" value="P:glucose 6-phosphate metabolic process"/>
    <property type="evidence" value="ECO:0007669"/>
    <property type="project" value="TreeGrafter"/>
</dbReference>
<comment type="similarity">
    <text evidence="2 7 8">Belongs to the GPI family.</text>
</comment>
<dbReference type="Gene3D" id="3.40.50.10490">
    <property type="entry name" value="Glucose-6-phosphate isomerase like protein, domain 1"/>
    <property type="match status" value="2"/>
</dbReference>
<feature type="active site" description="Proton donor" evidence="7">
    <location>
        <position position="360"/>
    </location>
</feature>
<organism evidence="9 10">
    <name type="scientific">Spongiibacter pelagi</name>
    <dbReference type="NCBI Taxonomy" id="2760804"/>
    <lineage>
        <taxon>Bacteria</taxon>
        <taxon>Pseudomonadati</taxon>
        <taxon>Pseudomonadota</taxon>
        <taxon>Gammaproteobacteria</taxon>
        <taxon>Cellvibrionales</taxon>
        <taxon>Spongiibacteraceae</taxon>
        <taxon>Spongiibacter</taxon>
    </lineage>
</organism>
<dbReference type="EMBL" id="JACXLD010000001">
    <property type="protein sequence ID" value="MBD2858016.1"/>
    <property type="molecule type" value="Genomic_DNA"/>
</dbReference>
<reference evidence="9" key="1">
    <citation type="submission" date="2020-09" db="EMBL/GenBank/DDBJ databases">
        <authorList>
            <person name="Yoon J.-W."/>
        </authorList>
    </citation>
    <scope>NUCLEOTIDE SEQUENCE</scope>
    <source>
        <strain evidence="9">KMU-158</strain>
    </source>
</reference>
<dbReference type="InterPro" id="IPR023096">
    <property type="entry name" value="G6P_Isomerase_C"/>
</dbReference>
<dbReference type="InterPro" id="IPR001672">
    <property type="entry name" value="G6P_Isomerase"/>
</dbReference>
<gene>
    <name evidence="7 9" type="primary">pgi</name>
    <name evidence="9" type="ORF">IB286_03280</name>
</gene>